<keyword evidence="1" id="KW-1133">Transmembrane helix</keyword>
<dbReference type="EMBL" id="QOCS01000035">
    <property type="protein sequence ID" value="RHW44196.1"/>
    <property type="molecule type" value="Genomic_DNA"/>
</dbReference>
<name>A0A3R6W5E9_9LACO</name>
<keyword evidence="1" id="KW-0472">Membrane</keyword>
<dbReference type="InterPro" id="IPR021354">
    <property type="entry name" value="DUF2975"/>
</dbReference>
<evidence type="ECO:0000313" key="2">
    <source>
        <dbReference type="EMBL" id="RHW44196.1"/>
    </source>
</evidence>
<evidence type="ECO:0000313" key="3">
    <source>
        <dbReference type="Proteomes" id="UP000284822"/>
    </source>
</evidence>
<comment type="caution">
    <text evidence="2">The sequence shown here is derived from an EMBL/GenBank/DDBJ whole genome shotgun (WGS) entry which is preliminary data.</text>
</comment>
<evidence type="ECO:0008006" key="4">
    <source>
        <dbReference type="Google" id="ProtNLM"/>
    </source>
</evidence>
<evidence type="ECO:0000256" key="1">
    <source>
        <dbReference type="SAM" id="Phobius"/>
    </source>
</evidence>
<organism evidence="2 3">
    <name type="scientific">Bombilactobacillus bombi</name>
    <dbReference type="NCBI Taxonomy" id="1303590"/>
    <lineage>
        <taxon>Bacteria</taxon>
        <taxon>Bacillati</taxon>
        <taxon>Bacillota</taxon>
        <taxon>Bacilli</taxon>
        <taxon>Lactobacillales</taxon>
        <taxon>Lactobacillaceae</taxon>
        <taxon>Bombilactobacillus</taxon>
    </lineage>
</organism>
<feature type="transmembrane region" description="Helical" evidence="1">
    <location>
        <begin position="12"/>
        <end position="36"/>
    </location>
</feature>
<gene>
    <name evidence="2" type="ORF">DS832_09520</name>
</gene>
<keyword evidence="1" id="KW-0812">Transmembrane</keyword>
<feature type="transmembrane region" description="Helical" evidence="1">
    <location>
        <begin position="64"/>
        <end position="87"/>
    </location>
</feature>
<accession>A0A3R6W5E9</accession>
<reference evidence="2 3" key="1">
    <citation type="submission" date="2018-07" db="EMBL/GenBank/DDBJ databases">
        <title>Genome sequences of six Lactobacillus spp. isolated from bumble bee guts.</title>
        <authorList>
            <person name="Motta E.V.S."/>
            <person name="Moran N.A."/>
        </authorList>
    </citation>
    <scope>NUCLEOTIDE SEQUENCE [LARGE SCALE GENOMIC DNA]</scope>
    <source>
        <strain evidence="2 3">LV-8.1</strain>
    </source>
</reference>
<dbReference type="RefSeq" id="WP_118911342.1">
    <property type="nucleotide sequence ID" value="NZ_QOCS01000035.1"/>
</dbReference>
<dbReference type="AlphaFoldDB" id="A0A3R6W5E9"/>
<sequence>MKVINQITLKFLAIVVFIGEIMILISGAGTLATGIVKLINPKQVHMNVEIYNLQLTSKSWHQNLIGSIGLLILSVLLAMSLAVGLDSMRKIILNIERQQYFSLANLRAIRWILGASSNVLIIECILQIYAKYQHLLVTSNNIWLLLIVTGMIYVIEQLFVQGLQLQIDNDSFI</sequence>
<feature type="transmembrane region" description="Helical" evidence="1">
    <location>
        <begin position="142"/>
        <end position="160"/>
    </location>
</feature>
<dbReference type="Proteomes" id="UP000284822">
    <property type="component" value="Unassembled WGS sequence"/>
</dbReference>
<dbReference type="Pfam" id="PF11188">
    <property type="entry name" value="DUF2975"/>
    <property type="match status" value="1"/>
</dbReference>
<proteinExistence type="predicted"/>
<protein>
    <recommendedName>
        <fullName evidence="4">DUF2975 domain-containing protein</fullName>
    </recommendedName>
</protein>